<dbReference type="RefSeq" id="WP_070049241.1">
    <property type="nucleotide sequence ID" value="NZ_CBCSDO010000004.1"/>
</dbReference>
<dbReference type="PANTHER" id="PTHR47017">
    <property type="entry name" value="ACYL-COA"/>
    <property type="match status" value="1"/>
</dbReference>
<protein>
    <submittedName>
        <fullName evidence="1">GNAT family N-acetyltransferase</fullName>
    </submittedName>
</protein>
<dbReference type="InterPro" id="IPR007434">
    <property type="entry name" value="FemAB-like"/>
</dbReference>
<keyword evidence="2" id="KW-1185">Reference proteome</keyword>
<keyword evidence="1" id="KW-0808">Transferase</keyword>
<dbReference type="SUPFAM" id="SSF55729">
    <property type="entry name" value="Acyl-CoA N-acyltransferases (Nat)"/>
    <property type="match status" value="1"/>
</dbReference>
<dbReference type="STRING" id="1628148.BI198_08955"/>
<reference evidence="2" key="1">
    <citation type="submission" date="2016-09" db="EMBL/GenBank/DDBJ databases">
        <authorList>
            <person name="Wan X."/>
            <person name="Hou S."/>
        </authorList>
    </citation>
    <scope>NUCLEOTIDE SEQUENCE [LARGE SCALE GENOMIC DNA]</scope>
    <source>
        <strain evidence="2">KH87</strain>
    </source>
</reference>
<organism evidence="1 2">
    <name type="scientific">Rheinheimera salexigens</name>
    <dbReference type="NCBI Taxonomy" id="1628148"/>
    <lineage>
        <taxon>Bacteria</taxon>
        <taxon>Pseudomonadati</taxon>
        <taxon>Pseudomonadota</taxon>
        <taxon>Gammaproteobacteria</taxon>
        <taxon>Chromatiales</taxon>
        <taxon>Chromatiaceae</taxon>
        <taxon>Rheinheimera</taxon>
    </lineage>
</organism>
<dbReference type="InterPro" id="IPR016181">
    <property type="entry name" value="Acyl_CoA_acyltransferase"/>
</dbReference>
<proteinExistence type="predicted"/>
<dbReference type="Gene3D" id="3.40.630.30">
    <property type="match status" value="1"/>
</dbReference>
<dbReference type="Pfam" id="PF04339">
    <property type="entry name" value="FemAB_like"/>
    <property type="match status" value="1"/>
</dbReference>
<dbReference type="Proteomes" id="UP000242258">
    <property type="component" value="Unassembled WGS sequence"/>
</dbReference>
<dbReference type="OrthoDB" id="9776898at2"/>
<evidence type="ECO:0000313" key="2">
    <source>
        <dbReference type="Proteomes" id="UP000242258"/>
    </source>
</evidence>
<dbReference type="GO" id="GO:0016740">
    <property type="term" value="F:transferase activity"/>
    <property type="evidence" value="ECO:0007669"/>
    <property type="project" value="UniProtKB-KW"/>
</dbReference>
<dbReference type="PANTHER" id="PTHR47017:SF1">
    <property type="entry name" value="ACYL-COA"/>
    <property type="match status" value="1"/>
</dbReference>
<gene>
    <name evidence="1" type="ORF">BI198_08955</name>
</gene>
<dbReference type="EMBL" id="MKEK01000001">
    <property type="protein sequence ID" value="OEY69671.1"/>
    <property type="molecule type" value="Genomic_DNA"/>
</dbReference>
<name>A0A1E7Q6E1_9GAMM</name>
<dbReference type="AlphaFoldDB" id="A0A1E7Q6E1"/>
<sequence length="404" mass="46842">MQFEVVPAIAQIDAAEWDNLFNSDYPFCQHAFLHALELGGSVGNALDNTVEDDVEDTVGDTVESNVESTANNGWIVQHLTLRDNNTLIAIMPAYIKLHSYGEYLFDWQFAKAYQQYGLEFYPKLINAIPFTPAEGPRFAVAAGYDKAAILALFHQGIQQLVEQFSLSQFQVLYPNIAEQKLYRQLGFQERYDVQFQWFNRDYTSFDHFLQQLTSRKRKQIRQERNKVAAQGVLIKTLTTDQLTPLFWQQFYQFYVATYQKRSGHQGYISQATFMHWGATMAEQIVVFAAEYQGEMVAAALCFRDNQHLYGRYWGCKAEFDRLHFDCCYYAGIDYCIEHKLKMFDAGAQGEHKVQRGFEPIIRSGFYRFVPNALTSAIENYIVQEQAAVTDYYQQVQQQLPFKMQ</sequence>
<comment type="caution">
    <text evidence="1">The sequence shown here is derived from an EMBL/GenBank/DDBJ whole genome shotgun (WGS) entry which is preliminary data.</text>
</comment>
<evidence type="ECO:0000313" key="1">
    <source>
        <dbReference type="EMBL" id="OEY69671.1"/>
    </source>
</evidence>
<accession>A0A1E7Q6E1</accession>